<evidence type="ECO:0000313" key="2">
    <source>
        <dbReference type="EMBL" id="KAB2703063.1"/>
    </source>
</evidence>
<dbReference type="Gene3D" id="3.40.50.1010">
    <property type="entry name" value="5'-nuclease"/>
    <property type="match status" value="1"/>
</dbReference>
<evidence type="ECO:0000259" key="1">
    <source>
        <dbReference type="Pfam" id="PF01850"/>
    </source>
</evidence>
<dbReference type="InterPro" id="IPR029060">
    <property type="entry name" value="PIN-like_dom_sf"/>
</dbReference>
<organism evidence="2 3">
    <name type="scientific">Brucella lupini</name>
    <dbReference type="NCBI Taxonomy" id="255457"/>
    <lineage>
        <taxon>Bacteria</taxon>
        <taxon>Pseudomonadati</taxon>
        <taxon>Pseudomonadota</taxon>
        <taxon>Alphaproteobacteria</taxon>
        <taxon>Hyphomicrobiales</taxon>
        <taxon>Brucellaceae</taxon>
        <taxon>Brucella/Ochrobactrum group</taxon>
        <taxon>Brucella</taxon>
    </lineage>
</organism>
<evidence type="ECO:0000313" key="3">
    <source>
        <dbReference type="Proteomes" id="UP000435957"/>
    </source>
</evidence>
<protein>
    <submittedName>
        <fullName evidence="2">Type II toxin-antitoxin system VapC family toxin</fullName>
    </submittedName>
</protein>
<dbReference type="AlphaFoldDB" id="A0AB34DIG7"/>
<dbReference type="EMBL" id="WBWF01000010">
    <property type="protein sequence ID" value="KAB2703063.1"/>
    <property type="molecule type" value="Genomic_DNA"/>
</dbReference>
<dbReference type="InterPro" id="IPR002716">
    <property type="entry name" value="PIN_dom"/>
</dbReference>
<comment type="caution">
    <text evidence="2">The sequence shown here is derived from an EMBL/GenBank/DDBJ whole genome shotgun (WGS) entry which is preliminary data.</text>
</comment>
<dbReference type="GeneID" id="61316035"/>
<feature type="domain" description="PIN" evidence="1">
    <location>
        <begin position="2"/>
        <end position="111"/>
    </location>
</feature>
<name>A0AB34DIG7_9HYPH</name>
<dbReference type="Proteomes" id="UP000435957">
    <property type="component" value="Unassembled WGS sequence"/>
</dbReference>
<accession>A0AB34DIG7</accession>
<dbReference type="Pfam" id="PF01850">
    <property type="entry name" value="PIN"/>
    <property type="match status" value="1"/>
</dbReference>
<dbReference type="SUPFAM" id="SSF88723">
    <property type="entry name" value="PIN domain-like"/>
    <property type="match status" value="1"/>
</dbReference>
<sequence>MILADTSIWIDHFRRGDNDLVKIIGNDLLLCHPAVIGELALGSLRDRTAVLTFLRAQRETIVATHDEVMTLIERHSVFSMGIGYTDAHLLASVLLDQRTSLWTRDKRLKLAALKAGAALYEPFHS</sequence>
<keyword evidence="3" id="KW-1185">Reference proteome</keyword>
<gene>
    <name evidence="2" type="ORF">F9L03_15005</name>
</gene>
<proteinExistence type="predicted"/>
<reference evidence="2 3" key="1">
    <citation type="submission" date="2019-09" db="EMBL/GenBank/DDBJ databases">
        <title>Taxonomic organization of the family Brucellaceae based on a phylogenomic approach.</title>
        <authorList>
            <person name="Leclercq S."/>
            <person name="Cloeckaert A."/>
            <person name="Zygmunt M.S."/>
        </authorList>
    </citation>
    <scope>NUCLEOTIDE SEQUENCE [LARGE SCALE GENOMIC DNA]</scope>
    <source>
        <strain evidence="2 3">LUP23</strain>
    </source>
</reference>
<dbReference type="RefSeq" id="WP_010660356.1">
    <property type="nucleotide sequence ID" value="NZ_JBHEEP010000008.1"/>
</dbReference>